<name>A0ABV2NFI1_9HYPH</name>
<evidence type="ECO:0000313" key="1">
    <source>
        <dbReference type="EMBL" id="MET3865216.1"/>
    </source>
</evidence>
<accession>A0ABV2NFI1</accession>
<evidence type="ECO:0000313" key="2">
    <source>
        <dbReference type="Proteomes" id="UP001549119"/>
    </source>
</evidence>
<protein>
    <submittedName>
        <fullName evidence="1">Uncharacterized protein</fullName>
    </submittedName>
</protein>
<dbReference type="EMBL" id="JBEPNW010000002">
    <property type="protein sequence ID" value="MET3865216.1"/>
    <property type="molecule type" value="Genomic_DNA"/>
</dbReference>
<sequence length="49" mass="5338">MTVEIDKDPSAAPRTRRGMEVNEVRRFGGATLDILAETNNHSPAQENAA</sequence>
<organism evidence="1 2">
    <name type="scientific">Methylobacterium radiotolerans</name>
    <dbReference type="NCBI Taxonomy" id="31998"/>
    <lineage>
        <taxon>Bacteria</taxon>
        <taxon>Pseudomonadati</taxon>
        <taxon>Pseudomonadota</taxon>
        <taxon>Alphaproteobacteria</taxon>
        <taxon>Hyphomicrobiales</taxon>
        <taxon>Methylobacteriaceae</taxon>
        <taxon>Methylobacterium</taxon>
    </lineage>
</organism>
<comment type="caution">
    <text evidence="1">The sequence shown here is derived from an EMBL/GenBank/DDBJ whole genome shotgun (WGS) entry which is preliminary data.</text>
</comment>
<proteinExistence type="predicted"/>
<gene>
    <name evidence="1" type="ORF">ABIC20_002525</name>
</gene>
<keyword evidence="2" id="KW-1185">Reference proteome</keyword>
<dbReference type="Proteomes" id="UP001549119">
    <property type="component" value="Unassembled WGS sequence"/>
</dbReference>
<reference evidence="1 2" key="1">
    <citation type="submission" date="2024-06" db="EMBL/GenBank/DDBJ databases">
        <title>Genomics of switchgrass bacterial isolates.</title>
        <authorList>
            <person name="Shade A."/>
        </authorList>
    </citation>
    <scope>NUCLEOTIDE SEQUENCE [LARGE SCALE GENOMIC DNA]</scope>
    <source>
        <strain evidence="1 2">PvP084</strain>
    </source>
</reference>